<keyword evidence="1 3" id="KW-0853">WD repeat</keyword>
<dbReference type="InterPro" id="IPR015943">
    <property type="entry name" value="WD40/YVTN_repeat-like_dom_sf"/>
</dbReference>
<sequence length="340" mass="37278">MADMEIALTTDSSGESFCVSVWSISSGMQIKTYKTGSCLAHGLSLLGSQYVLGAQMGKPILHVWNVAKEQLHMKMICPGRISAVTCSPDGNYCVAACGEKIYVWQVGTGRLHAVIARHYQRVTCLVFTDDGTHLISGGDDNMVIIWSMADLSSEQSLIPTYTWSDHALPVTDIHCSSGGSRARVFTSSLDQTCKAFLYSLASGDLLCSFVFDCSITAIVTDPAEYNLFAGASNGRIYQIMLYNPGFKQENHITNEGALNFTGHSKQVTSLAVTMDGTVLLSGSNDNTARVWHIQSRQSIRTLTHKGAVTNVQIIRRPVNFTDPLSRNLWPPLQPFKRHME</sequence>
<dbReference type="EMBL" id="DS469614">
    <property type="protein sequence ID" value="EDO39035.1"/>
    <property type="molecule type" value="Genomic_DNA"/>
</dbReference>
<dbReference type="InterPro" id="IPR036322">
    <property type="entry name" value="WD40_repeat_dom_sf"/>
</dbReference>
<dbReference type="HOGENOM" id="CLU_029749_1_0_1"/>
<dbReference type="SMART" id="SM00320">
    <property type="entry name" value="WD40"/>
    <property type="match status" value="5"/>
</dbReference>
<dbReference type="SUPFAM" id="SSF50978">
    <property type="entry name" value="WD40 repeat-like"/>
    <property type="match status" value="1"/>
</dbReference>
<feature type="repeat" description="WD" evidence="3">
    <location>
        <begin position="115"/>
        <end position="156"/>
    </location>
</feature>
<evidence type="ECO:0000256" key="3">
    <source>
        <dbReference type="PROSITE-ProRule" id="PRU00221"/>
    </source>
</evidence>
<dbReference type="PROSITE" id="PS50294">
    <property type="entry name" value="WD_REPEATS_REGION"/>
    <property type="match status" value="2"/>
</dbReference>
<proteinExistence type="predicted"/>
<keyword evidence="5" id="KW-1185">Reference proteome</keyword>
<protein>
    <recommendedName>
        <fullName evidence="6">WD repeat-containing protein 18</fullName>
    </recommendedName>
</protein>
<gene>
    <name evidence="4" type="ORF">NEMVEDRAFT_v1g111841</name>
</gene>
<feature type="repeat" description="WD" evidence="3">
    <location>
        <begin position="260"/>
        <end position="301"/>
    </location>
</feature>
<evidence type="ECO:0000256" key="2">
    <source>
        <dbReference type="ARBA" id="ARBA00022737"/>
    </source>
</evidence>
<reference evidence="4 5" key="1">
    <citation type="journal article" date="2007" name="Science">
        <title>Sea anemone genome reveals ancestral eumetazoan gene repertoire and genomic organization.</title>
        <authorList>
            <person name="Putnam N.H."/>
            <person name="Srivastava M."/>
            <person name="Hellsten U."/>
            <person name="Dirks B."/>
            <person name="Chapman J."/>
            <person name="Salamov A."/>
            <person name="Terry A."/>
            <person name="Shapiro H."/>
            <person name="Lindquist E."/>
            <person name="Kapitonov V.V."/>
            <person name="Jurka J."/>
            <person name="Genikhovich G."/>
            <person name="Grigoriev I.V."/>
            <person name="Lucas S.M."/>
            <person name="Steele R.E."/>
            <person name="Finnerty J.R."/>
            <person name="Technau U."/>
            <person name="Martindale M.Q."/>
            <person name="Rokhsar D.S."/>
        </authorList>
    </citation>
    <scope>NUCLEOTIDE SEQUENCE [LARGE SCALE GENOMIC DNA]</scope>
    <source>
        <strain evidence="5">CH2 X CH6</strain>
    </source>
</reference>
<organism evidence="4 5">
    <name type="scientific">Nematostella vectensis</name>
    <name type="common">Starlet sea anemone</name>
    <dbReference type="NCBI Taxonomy" id="45351"/>
    <lineage>
        <taxon>Eukaryota</taxon>
        <taxon>Metazoa</taxon>
        <taxon>Cnidaria</taxon>
        <taxon>Anthozoa</taxon>
        <taxon>Hexacorallia</taxon>
        <taxon>Actiniaria</taxon>
        <taxon>Edwardsiidae</taxon>
        <taxon>Nematostella</taxon>
    </lineage>
</organism>
<dbReference type="Gene3D" id="2.130.10.10">
    <property type="entry name" value="YVTN repeat-like/Quinoprotein amine dehydrogenase"/>
    <property type="match status" value="2"/>
</dbReference>
<dbReference type="GO" id="GO:0005656">
    <property type="term" value="C:nuclear pre-replicative complex"/>
    <property type="evidence" value="ECO:0000318"/>
    <property type="project" value="GO_Central"/>
</dbReference>
<dbReference type="InterPro" id="IPR001680">
    <property type="entry name" value="WD40_rpt"/>
</dbReference>
<accession>A7SB74</accession>
<dbReference type="STRING" id="45351.A7SB74"/>
<dbReference type="PANTHER" id="PTHR18763">
    <property type="entry name" value="WD-REPEAT PROTEIN 18"/>
    <property type="match status" value="1"/>
</dbReference>
<evidence type="ECO:0000256" key="1">
    <source>
        <dbReference type="ARBA" id="ARBA00022574"/>
    </source>
</evidence>
<name>A7SB74_NEMVE</name>
<dbReference type="Pfam" id="PF00400">
    <property type="entry name" value="WD40"/>
    <property type="match status" value="3"/>
</dbReference>
<evidence type="ECO:0000313" key="4">
    <source>
        <dbReference type="EMBL" id="EDO39035.1"/>
    </source>
</evidence>
<dbReference type="PROSITE" id="PS50082">
    <property type="entry name" value="WD_REPEATS_2"/>
    <property type="match status" value="2"/>
</dbReference>
<dbReference type="GO" id="GO:0120330">
    <property type="term" value="C:rixosome complex"/>
    <property type="evidence" value="ECO:0000318"/>
    <property type="project" value="GO_Central"/>
</dbReference>
<feature type="non-terminal residue" evidence="4">
    <location>
        <position position="340"/>
    </location>
</feature>
<dbReference type="PhylomeDB" id="A7SB74"/>
<dbReference type="GO" id="GO:0006261">
    <property type="term" value="P:DNA-templated DNA replication"/>
    <property type="evidence" value="ECO:0000318"/>
    <property type="project" value="GO_Central"/>
</dbReference>
<dbReference type="PANTHER" id="PTHR18763:SF0">
    <property type="entry name" value="WD REPEAT-CONTAINING PROTEIN 18"/>
    <property type="match status" value="1"/>
</dbReference>
<dbReference type="eggNOG" id="KOG0646">
    <property type="taxonomic scope" value="Eukaryota"/>
</dbReference>
<dbReference type="AlphaFoldDB" id="A7SB74"/>
<dbReference type="InterPro" id="IPR045227">
    <property type="entry name" value="WDR18/Ipi3/RID3"/>
</dbReference>
<dbReference type="InParanoid" id="A7SB74"/>
<dbReference type="Proteomes" id="UP000001593">
    <property type="component" value="Unassembled WGS sequence"/>
</dbReference>
<evidence type="ECO:0000313" key="5">
    <source>
        <dbReference type="Proteomes" id="UP000001593"/>
    </source>
</evidence>
<dbReference type="GO" id="GO:0006364">
    <property type="term" value="P:rRNA processing"/>
    <property type="evidence" value="ECO:0000318"/>
    <property type="project" value="GO_Central"/>
</dbReference>
<keyword evidence="2" id="KW-0677">Repeat</keyword>
<dbReference type="OMA" id="GVNARIY"/>
<evidence type="ECO:0008006" key="6">
    <source>
        <dbReference type="Google" id="ProtNLM"/>
    </source>
</evidence>